<gene>
    <name evidence="2" type="ORF">HHL17_09930</name>
</gene>
<dbReference type="AlphaFoldDB" id="A0A848GNK0"/>
<feature type="transmembrane region" description="Helical" evidence="1">
    <location>
        <begin position="108"/>
        <end position="130"/>
    </location>
</feature>
<sequence length="135" mass="15631">MLAIDYFLYRSMIRNLIMQYLHAKKMLRSSVHVKGQITGFESKEDHDNHTQFVSVVEFEYGNGDRHLVVSDDYFYTKPEVGSFVDVYYEMNNPSNFVIDFGSLLLFKFFLATLPIVIGVILNIAVVYYGMFAVSE</sequence>
<dbReference type="EMBL" id="JABBGC010000001">
    <property type="protein sequence ID" value="NML37508.1"/>
    <property type="molecule type" value="Genomic_DNA"/>
</dbReference>
<dbReference type="RefSeq" id="WP_169224567.1">
    <property type="nucleotide sequence ID" value="NZ_JABBGC010000001.1"/>
</dbReference>
<protein>
    <submittedName>
        <fullName evidence="2">DUF3592 domain-containing protein</fullName>
    </submittedName>
</protein>
<keyword evidence="3" id="KW-1185">Reference proteome</keyword>
<keyword evidence="1" id="KW-1133">Transmembrane helix</keyword>
<keyword evidence="1" id="KW-0812">Transmembrane</keyword>
<accession>A0A848GNK0</accession>
<evidence type="ECO:0000313" key="3">
    <source>
        <dbReference type="Proteomes" id="UP000583266"/>
    </source>
</evidence>
<evidence type="ECO:0000256" key="1">
    <source>
        <dbReference type="SAM" id="Phobius"/>
    </source>
</evidence>
<name>A0A848GNK0_9BACT</name>
<organism evidence="2 3">
    <name type="scientific">Chitinophaga fulva</name>
    <dbReference type="NCBI Taxonomy" id="2728842"/>
    <lineage>
        <taxon>Bacteria</taxon>
        <taxon>Pseudomonadati</taxon>
        <taxon>Bacteroidota</taxon>
        <taxon>Chitinophagia</taxon>
        <taxon>Chitinophagales</taxon>
        <taxon>Chitinophagaceae</taxon>
        <taxon>Chitinophaga</taxon>
    </lineage>
</organism>
<proteinExistence type="predicted"/>
<comment type="caution">
    <text evidence="2">The sequence shown here is derived from an EMBL/GenBank/DDBJ whole genome shotgun (WGS) entry which is preliminary data.</text>
</comment>
<evidence type="ECO:0000313" key="2">
    <source>
        <dbReference type="EMBL" id="NML37508.1"/>
    </source>
</evidence>
<keyword evidence="1" id="KW-0472">Membrane</keyword>
<dbReference type="Proteomes" id="UP000583266">
    <property type="component" value="Unassembled WGS sequence"/>
</dbReference>
<reference evidence="2 3" key="1">
    <citation type="submission" date="2020-04" db="EMBL/GenBank/DDBJ databases">
        <title>Chitinophaga sp. G-6-1-13 sp. nov., isolated from soil.</title>
        <authorList>
            <person name="Dahal R.H."/>
            <person name="Chaudhary D.K."/>
        </authorList>
    </citation>
    <scope>NUCLEOTIDE SEQUENCE [LARGE SCALE GENOMIC DNA]</scope>
    <source>
        <strain evidence="2 3">G-6-1-13</strain>
    </source>
</reference>